<gene>
    <name evidence="1" type="ORF">NDU88_001964</name>
</gene>
<comment type="caution">
    <text evidence="1">The sequence shown here is derived from an EMBL/GenBank/DDBJ whole genome shotgun (WGS) entry which is preliminary data.</text>
</comment>
<accession>A0AAV7P5H1</accession>
<dbReference type="InterPro" id="IPR020339">
    <property type="entry name" value="C20orf85-like"/>
</dbReference>
<dbReference type="Pfam" id="PF14945">
    <property type="entry name" value="LLC1"/>
    <property type="match status" value="1"/>
</dbReference>
<keyword evidence="2" id="KW-1185">Reference proteome</keyword>
<dbReference type="PANTHER" id="PTHR31909:SF3">
    <property type="entry name" value="SIMILAR TO PROTEIN C20ORF85 HOMOLOG"/>
    <property type="match status" value="1"/>
</dbReference>
<name>A0AAV7P5H1_PLEWA</name>
<proteinExistence type="predicted"/>
<dbReference type="AlphaFoldDB" id="A0AAV7P5H1"/>
<reference evidence="1" key="1">
    <citation type="journal article" date="2022" name="bioRxiv">
        <title>Sequencing and chromosome-scale assembly of the giantPleurodeles waltlgenome.</title>
        <authorList>
            <person name="Brown T."/>
            <person name="Elewa A."/>
            <person name="Iarovenko S."/>
            <person name="Subramanian E."/>
            <person name="Araus A.J."/>
            <person name="Petzold A."/>
            <person name="Susuki M."/>
            <person name="Suzuki K.-i.T."/>
            <person name="Hayashi T."/>
            <person name="Toyoda A."/>
            <person name="Oliveira C."/>
            <person name="Osipova E."/>
            <person name="Leigh N.D."/>
            <person name="Simon A."/>
            <person name="Yun M.H."/>
        </authorList>
    </citation>
    <scope>NUCLEOTIDE SEQUENCE</scope>
    <source>
        <strain evidence="1">20211129_DDA</strain>
        <tissue evidence="1">Liver</tissue>
    </source>
</reference>
<evidence type="ECO:0000313" key="1">
    <source>
        <dbReference type="EMBL" id="KAJ1123495.1"/>
    </source>
</evidence>
<evidence type="ECO:0000313" key="2">
    <source>
        <dbReference type="Proteomes" id="UP001066276"/>
    </source>
</evidence>
<organism evidence="1 2">
    <name type="scientific">Pleurodeles waltl</name>
    <name type="common">Iberian ribbed newt</name>
    <dbReference type="NCBI Taxonomy" id="8319"/>
    <lineage>
        <taxon>Eukaryota</taxon>
        <taxon>Metazoa</taxon>
        <taxon>Chordata</taxon>
        <taxon>Craniata</taxon>
        <taxon>Vertebrata</taxon>
        <taxon>Euteleostomi</taxon>
        <taxon>Amphibia</taxon>
        <taxon>Batrachia</taxon>
        <taxon>Caudata</taxon>
        <taxon>Salamandroidea</taxon>
        <taxon>Salamandridae</taxon>
        <taxon>Pleurodelinae</taxon>
        <taxon>Pleurodeles</taxon>
    </lineage>
</organism>
<dbReference type="Proteomes" id="UP001066276">
    <property type="component" value="Chromosome 7"/>
</dbReference>
<protein>
    <submittedName>
        <fullName evidence="1">Uncharacterized protein</fullName>
    </submittedName>
</protein>
<dbReference type="PANTHER" id="PTHR31909">
    <property type="entry name" value="CHROMOSOME 20 ORF85 FAMILY MEMBER"/>
    <property type="match status" value="1"/>
</dbReference>
<sequence>MTTPRAAPPAPNSSKHCNFVAQDQIWKDHVVIELEAAKKWPDSWGFLSSSYQEFSNDVSGCKKESNLPEHLQVRTTSPLEKYIKVSPSPALPKTTMGLIGWRSTVPGLELERYNTFRHVKGNFFKQMNWPAEGFD</sequence>
<dbReference type="EMBL" id="JANPWB010000011">
    <property type="protein sequence ID" value="KAJ1123495.1"/>
    <property type="molecule type" value="Genomic_DNA"/>
</dbReference>